<proteinExistence type="predicted"/>
<feature type="region of interest" description="Disordered" evidence="1">
    <location>
        <begin position="144"/>
        <end position="170"/>
    </location>
</feature>
<evidence type="ECO:0000313" key="2">
    <source>
        <dbReference type="EMBL" id="EFY93884.1"/>
    </source>
</evidence>
<feature type="region of interest" description="Disordered" evidence="1">
    <location>
        <begin position="93"/>
        <end position="112"/>
    </location>
</feature>
<dbReference type="HOGENOM" id="CLU_1571001_0_0_1"/>
<keyword evidence="3" id="KW-1185">Reference proteome</keyword>
<sequence length="170" mass="19129">MASKFLQVCWHPHPDVSPGGSATAMPVFRANWFLYVDFIKSKYLGAPLLGGVANLRIHRRQPPDWDRSMLLLVMVVVVRMRLLLAASKLGNEKRAEDHVRNGHDGSQDPSPRCAFAYCASNDGRQDDRDARVRDQLDMSLRRDHFEQHDSAHGKTGVAADSLQGPEYYAE</sequence>
<accession>E9DRK6</accession>
<protein>
    <submittedName>
        <fullName evidence="2">Uncharacterized protein</fullName>
    </submittedName>
</protein>
<reference evidence="2 3" key="1">
    <citation type="journal article" date="2011" name="PLoS Genet.">
        <title>Genome sequencing and comparative transcriptomics of the model entomopathogenic fungi Metarhizium anisopliae and M. acridum.</title>
        <authorList>
            <person name="Gao Q."/>
            <person name="Jin K."/>
            <person name="Ying S.H."/>
            <person name="Zhang Y."/>
            <person name="Xiao G."/>
            <person name="Shang Y."/>
            <person name="Duan Z."/>
            <person name="Hu X."/>
            <person name="Xie X.Q."/>
            <person name="Zhou G."/>
            <person name="Peng G."/>
            <person name="Luo Z."/>
            <person name="Huang W."/>
            <person name="Wang B."/>
            <person name="Fang W."/>
            <person name="Wang S."/>
            <person name="Zhong Y."/>
            <person name="Ma L.J."/>
            <person name="St Leger R.J."/>
            <person name="Zhao G.P."/>
            <person name="Pei Y."/>
            <person name="Feng M.G."/>
            <person name="Xia Y."/>
            <person name="Wang C."/>
        </authorList>
    </citation>
    <scope>NUCLEOTIDE SEQUENCE [LARGE SCALE GENOMIC DNA]</scope>
    <source>
        <strain evidence="2 3">CQMa 102</strain>
    </source>
</reference>
<organism evidence="3">
    <name type="scientific">Metarhizium acridum (strain CQMa 102)</name>
    <dbReference type="NCBI Taxonomy" id="655827"/>
    <lineage>
        <taxon>Eukaryota</taxon>
        <taxon>Fungi</taxon>
        <taxon>Dikarya</taxon>
        <taxon>Ascomycota</taxon>
        <taxon>Pezizomycotina</taxon>
        <taxon>Sordariomycetes</taxon>
        <taxon>Hypocreomycetidae</taxon>
        <taxon>Hypocreales</taxon>
        <taxon>Clavicipitaceae</taxon>
        <taxon>Metarhizium</taxon>
    </lineage>
</organism>
<name>E9DRK6_METAQ</name>
<dbReference type="InParanoid" id="E9DRK6"/>
<dbReference type="AlphaFoldDB" id="E9DRK6"/>
<dbReference type="Proteomes" id="UP000002499">
    <property type="component" value="Unassembled WGS sequence"/>
</dbReference>
<evidence type="ECO:0000256" key="1">
    <source>
        <dbReference type="SAM" id="MobiDB-lite"/>
    </source>
</evidence>
<gene>
    <name evidence="2" type="ORF">MAC_00375</name>
</gene>
<dbReference type="EMBL" id="GL698470">
    <property type="protein sequence ID" value="EFY93884.1"/>
    <property type="molecule type" value="Genomic_DNA"/>
</dbReference>
<evidence type="ECO:0000313" key="3">
    <source>
        <dbReference type="Proteomes" id="UP000002499"/>
    </source>
</evidence>
<feature type="compositionally biased region" description="Basic and acidic residues" evidence="1">
    <location>
        <begin position="93"/>
        <end position="106"/>
    </location>
</feature>